<keyword evidence="2" id="KW-1185">Reference proteome</keyword>
<dbReference type="Proteomes" id="UP000672039">
    <property type="component" value="Chromosome"/>
</dbReference>
<evidence type="ECO:0000313" key="2">
    <source>
        <dbReference type="Proteomes" id="UP000672039"/>
    </source>
</evidence>
<name>A0ABX7WMF1_9GAMM</name>
<evidence type="ECO:0000313" key="1">
    <source>
        <dbReference type="EMBL" id="QTR44876.1"/>
    </source>
</evidence>
<proteinExistence type="predicted"/>
<organism evidence="1 2">
    <name type="scientific">Thiothrix litoralis</name>
    <dbReference type="NCBI Taxonomy" id="2891210"/>
    <lineage>
        <taxon>Bacteria</taxon>
        <taxon>Pseudomonadati</taxon>
        <taxon>Pseudomonadota</taxon>
        <taxon>Gammaproteobacteria</taxon>
        <taxon>Thiotrichales</taxon>
        <taxon>Thiotrichaceae</taxon>
        <taxon>Thiothrix</taxon>
    </lineage>
</organism>
<protein>
    <submittedName>
        <fullName evidence="1">PD-(D/E)XK nuclease family protein</fullName>
    </submittedName>
</protein>
<sequence>MRAKLDSFFHDIGYRLKIAQDTKKLLDKRLASSFSLFPYIAPNENRISEIIRDLLDPNGNHGQGDIFLQKFIEIIEKPEFYESGDHAFIRTEEHTTSIENNKRRIDILIEIKRNNQHHAGIAIENKPWAIDQNKQIDDYSDHIRQHYPNYYIIYLTPDGREPPEHSAAKTKINDKETLLPISYKYHITSWLQACQKESQAEYVRQFLSDFSNYCQHNLDYHFMIDDKTEIQTISNYLLEKSNNKNRLQIAAMIANNFKKIENQIITSFVEKLLCAMKEKFQHYKIEEKSKNPYPAHDYSLSLTKENWPIYIEINNQNKEPTKTRPFFLIGVSPKTEISKKGTVIDKNKKTMLDNLIYPKIIQQYKQGRNDNWWFHCSKCDKFECWTQPETLAVLHENPQEAIDYFVEEFSKILAIVKPLIDKPSEVLIPCQPAG</sequence>
<gene>
    <name evidence="1" type="ORF">J9253_12700</name>
</gene>
<dbReference type="EMBL" id="CP072801">
    <property type="protein sequence ID" value="QTR44876.1"/>
    <property type="molecule type" value="Genomic_DNA"/>
</dbReference>
<accession>A0ABX7WMF1</accession>
<dbReference type="InterPro" id="IPR029470">
    <property type="entry name" value="PDDEXK_4"/>
</dbReference>
<reference evidence="1 2" key="1">
    <citation type="submission" date="2021-04" db="EMBL/GenBank/DDBJ databases">
        <title>Genomics, taxonomy and metabolism of representatives of sulfur bacteria of the genus Thiothrix: Thiothrix fructosivorans QT, Thiothrix unzii A1T and three new species, Thiothrix subterranea sp. nov., Thiothrix litoralis sp. nov. and 'Candidatus Thiothrix anitrata' sp. nov.</title>
        <authorList>
            <person name="Ravin N.V."/>
            <person name="Smolyakov D."/>
            <person name="Rudenko T.S."/>
            <person name="Mardanov A.V."/>
            <person name="Beletsky A.V."/>
            <person name="Markov N.D."/>
            <person name="Fomenkov A.I."/>
            <person name="Roberts R.J."/>
            <person name="Karnachuk O.V."/>
            <person name="Novikov A."/>
            <person name="Grabovich M.Y."/>
        </authorList>
    </citation>
    <scope>NUCLEOTIDE SEQUENCE [LARGE SCALE GENOMIC DNA]</scope>
    <source>
        <strain evidence="1 2">AS</strain>
    </source>
</reference>
<dbReference type="RefSeq" id="WP_210221321.1">
    <property type="nucleotide sequence ID" value="NZ_CP072801.1"/>
</dbReference>
<dbReference type="Pfam" id="PF14281">
    <property type="entry name" value="PDDEXK_4"/>
    <property type="match status" value="1"/>
</dbReference>